<name>A0A317EDL0_9PROT</name>
<gene>
    <name evidence="2" type="ORF">DKG74_04375</name>
</gene>
<evidence type="ECO:0000313" key="3">
    <source>
        <dbReference type="Proteomes" id="UP000245461"/>
    </source>
</evidence>
<accession>A0A317EDL0</accession>
<feature type="compositionally biased region" description="Pro residues" evidence="1">
    <location>
        <begin position="100"/>
        <end position="115"/>
    </location>
</feature>
<feature type="compositionally biased region" description="Pro residues" evidence="1">
    <location>
        <begin position="60"/>
        <end position="90"/>
    </location>
</feature>
<keyword evidence="3" id="KW-1185">Reference proteome</keyword>
<reference evidence="2 3" key="1">
    <citation type="submission" date="2018-05" db="EMBL/GenBank/DDBJ databases">
        <title>Zavarzinia sp. HR-AS.</title>
        <authorList>
            <person name="Lee Y."/>
            <person name="Jeon C.O."/>
        </authorList>
    </citation>
    <scope>NUCLEOTIDE SEQUENCE [LARGE SCALE GENOMIC DNA]</scope>
    <source>
        <strain evidence="2 3">HR-AS</strain>
    </source>
</reference>
<feature type="compositionally biased region" description="Pro residues" evidence="1">
    <location>
        <begin position="122"/>
        <end position="131"/>
    </location>
</feature>
<sequence length="317" mass="32643">MLHVLILLAILLKLPDEAQDGAGGMAIDIVYDVPGDATRGDGDDAAASAVPTAAEVTPVEPAPVPPAPAPPVVAEAPPVPEAPPPPPPEPVSKVPEPVVQKPPPPKPKAPTPPRPTVAAPARPAPAPPTPASLPGTGTGQVTTGEGRGTAAGAADPNAAAGEVAGDGGVVGNGVPRVARGKDVGTEELRNRLIGNTLSGQMGSRDGAAGRFDVTWQAYVKPDGTVIARIYYKAIGKKGAMEEKVVTERGVWSLENGRMCLKFEKIIDLGAKDCFRVQDVDKKMAFYYGECPFNSSDRCHSNRLGQFGEVLPGNAFGL</sequence>
<evidence type="ECO:0000313" key="2">
    <source>
        <dbReference type="EMBL" id="PWR25009.1"/>
    </source>
</evidence>
<comment type="caution">
    <text evidence="2">The sequence shown here is derived from an EMBL/GenBank/DDBJ whole genome shotgun (WGS) entry which is preliminary data.</text>
</comment>
<evidence type="ECO:0000256" key="1">
    <source>
        <dbReference type="SAM" id="MobiDB-lite"/>
    </source>
</evidence>
<dbReference type="Proteomes" id="UP000245461">
    <property type="component" value="Unassembled WGS sequence"/>
</dbReference>
<protein>
    <submittedName>
        <fullName evidence="2">Uncharacterized protein</fullName>
    </submittedName>
</protein>
<proteinExistence type="predicted"/>
<feature type="compositionally biased region" description="Low complexity" evidence="1">
    <location>
        <begin position="45"/>
        <end position="59"/>
    </location>
</feature>
<feature type="region of interest" description="Disordered" evidence="1">
    <location>
        <begin position="40"/>
        <end position="159"/>
    </location>
</feature>
<organism evidence="2 3">
    <name type="scientific">Zavarzinia aquatilis</name>
    <dbReference type="NCBI Taxonomy" id="2211142"/>
    <lineage>
        <taxon>Bacteria</taxon>
        <taxon>Pseudomonadati</taxon>
        <taxon>Pseudomonadota</taxon>
        <taxon>Alphaproteobacteria</taxon>
        <taxon>Rhodospirillales</taxon>
        <taxon>Zavarziniaceae</taxon>
        <taxon>Zavarzinia</taxon>
    </lineage>
</organism>
<dbReference type="AlphaFoldDB" id="A0A317EDL0"/>
<dbReference type="EMBL" id="QGLE01000002">
    <property type="protein sequence ID" value="PWR25009.1"/>
    <property type="molecule type" value="Genomic_DNA"/>
</dbReference>
<feature type="compositionally biased region" description="Low complexity" evidence="1">
    <location>
        <begin position="139"/>
        <end position="159"/>
    </location>
</feature>